<dbReference type="InterPro" id="IPR036291">
    <property type="entry name" value="NAD(P)-bd_dom_sf"/>
</dbReference>
<dbReference type="Gene3D" id="3.40.50.720">
    <property type="entry name" value="NAD(P)-binding Rossmann-like Domain"/>
    <property type="match status" value="1"/>
</dbReference>
<dbReference type="InterPro" id="IPR006097">
    <property type="entry name" value="Glu/Leu/Phe/Val/Trp_DH_dimer"/>
</dbReference>
<evidence type="ECO:0000313" key="11">
    <source>
        <dbReference type="Proteomes" id="UP000782312"/>
    </source>
</evidence>
<feature type="domain" description="Glutamate/phenylalanine/leucine/valine/L-tryptophan dehydrogenase C-terminal" evidence="9">
    <location>
        <begin position="186"/>
        <end position="416"/>
    </location>
</feature>
<dbReference type="Pfam" id="PF02812">
    <property type="entry name" value="ELFV_dehydrog_N"/>
    <property type="match status" value="1"/>
</dbReference>
<dbReference type="InterPro" id="IPR046346">
    <property type="entry name" value="Aminoacid_DH-like_N_sf"/>
</dbReference>
<organism evidence="10 11">
    <name type="scientific">Tectimicrobiota bacterium</name>
    <dbReference type="NCBI Taxonomy" id="2528274"/>
    <lineage>
        <taxon>Bacteria</taxon>
        <taxon>Pseudomonadati</taxon>
        <taxon>Nitrospinota/Tectimicrobiota group</taxon>
        <taxon>Candidatus Tectimicrobiota</taxon>
    </lineage>
</organism>
<evidence type="ECO:0000256" key="4">
    <source>
        <dbReference type="PIRNR" id="PIRNR000185"/>
    </source>
</evidence>
<feature type="binding site" evidence="6">
    <location>
        <position position="74"/>
    </location>
    <ligand>
        <name>substrate</name>
    </ligand>
</feature>
<accession>A0A932I308</accession>
<dbReference type="SUPFAM" id="SSF53223">
    <property type="entry name" value="Aminoacid dehydrogenase-like, N-terminal domain"/>
    <property type="match status" value="1"/>
</dbReference>
<dbReference type="SUPFAM" id="SSF51735">
    <property type="entry name" value="NAD(P)-binding Rossmann-fold domains"/>
    <property type="match status" value="1"/>
</dbReference>
<dbReference type="SMART" id="SM00839">
    <property type="entry name" value="ELFV_dehydrog"/>
    <property type="match status" value="1"/>
</dbReference>
<dbReference type="PIRSF" id="PIRSF000185">
    <property type="entry name" value="Glu_DH"/>
    <property type="match status" value="1"/>
</dbReference>
<comment type="caution">
    <text evidence="10">The sequence shown here is derived from an EMBL/GenBank/DDBJ whole genome shotgun (WGS) entry which is preliminary data.</text>
</comment>
<dbReference type="InterPro" id="IPR033922">
    <property type="entry name" value="NAD_bind_Glu_DH"/>
</dbReference>
<dbReference type="InterPro" id="IPR014362">
    <property type="entry name" value="Glu_DH"/>
</dbReference>
<dbReference type="Pfam" id="PF00208">
    <property type="entry name" value="ELFV_dehydrog"/>
    <property type="match status" value="1"/>
</dbReference>
<dbReference type="GO" id="GO:0006538">
    <property type="term" value="P:L-glutamate catabolic process"/>
    <property type="evidence" value="ECO:0007669"/>
    <property type="project" value="TreeGrafter"/>
</dbReference>
<keyword evidence="6" id="KW-0547">Nucleotide-binding</keyword>
<evidence type="ECO:0000256" key="1">
    <source>
        <dbReference type="ARBA" id="ARBA00006382"/>
    </source>
</evidence>
<name>A0A932I308_UNCTE</name>
<evidence type="ECO:0000256" key="3">
    <source>
        <dbReference type="ARBA" id="ARBA00023027"/>
    </source>
</evidence>
<dbReference type="InterPro" id="IPR006095">
    <property type="entry name" value="Glu/Leu/Phe/Val/Trp_DH"/>
</dbReference>
<gene>
    <name evidence="10" type="ORF">HYZ11_11740</name>
</gene>
<dbReference type="Proteomes" id="UP000782312">
    <property type="component" value="Unassembled WGS sequence"/>
</dbReference>
<feature type="binding site" evidence="6">
    <location>
        <position position="224"/>
    </location>
    <ligand>
        <name>NAD(+)</name>
        <dbReference type="ChEBI" id="CHEBI:57540"/>
    </ligand>
</feature>
<dbReference type="FunFam" id="3.40.50.10860:FF:000003">
    <property type="entry name" value="Glutamate dehydrogenase"/>
    <property type="match status" value="1"/>
</dbReference>
<dbReference type="PRINTS" id="PR00082">
    <property type="entry name" value="GLFDHDRGNASE"/>
</dbReference>
<comment type="similarity">
    <text evidence="1 4 8">Belongs to the Glu/Leu/Phe/Val dehydrogenases family.</text>
</comment>
<dbReference type="PANTHER" id="PTHR11606:SF24">
    <property type="entry name" value="NAD-SPECIFIC GLUTAMATE DEHYDROGENASE"/>
    <property type="match status" value="1"/>
</dbReference>
<feature type="binding site" evidence="6">
    <location>
        <position position="352"/>
    </location>
    <ligand>
        <name>substrate</name>
    </ligand>
</feature>
<keyword evidence="2 4" id="KW-0560">Oxidoreductase</keyword>
<feature type="active site" description="Proton donor" evidence="5">
    <location>
        <position position="110"/>
    </location>
</feature>
<evidence type="ECO:0000313" key="10">
    <source>
        <dbReference type="EMBL" id="MBI3128269.1"/>
    </source>
</evidence>
<reference evidence="10" key="1">
    <citation type="submission" date="2020-07" db="EMBL/GenBank/DDBJ databases">
        <title>Huge and variable diversity of episymbiotic CPR bacteria and DPANN archaea in groundwater ecosystems.</title>
        <authorList>
            <person name="He C.Y."/>
            <person name="Keren R."/>
            <person name="Whittaker M."/>
            <person name="Farag I.F."/>
            <person name="Doudna J."/>
            <person name="Cate J.H.D."/>
            <person name="Banfield J.F."/>
        </authorList>
    </citation>
    <scope>NUCLEOTIDE SEQUENCE</scope>
    <source>
        <strain evidence="10">NC_groundwater_763_Ag_S-0.2um_68_21</strain>
    </source>
</reference>
<evidence type="ECO:0000256" key="8">
    <source>
        <dbReference type="RuleBase" id="RU004417"/>
    </source>
</evidence>
<dbReference type="GO" id="GO:0000166">
    <property type="term" value="F:nucleotide binding"/>
    <property type="evidence" value="ECO:0007669"/>
    <property type="project" value="UniProtKB-KW"/>
</dbReference>
<dbReference type="PANTHER" id="PTHR11606">
    <property type="entry name" value="GLUTAMATE DEHYDROGENASE"/>
    <property type="match status" value="1"/>
</dbReference>
<dbReference type="GO" id="GO:0004352">
    <property type="term" value="F:glutamate dehydrogenase (NAD+) activity"/>
    <property type="evidence" value="ECO:0007669"/>
    <property type="project" value="TreeGrafter"/>
</dbReference>
<dbReference type="InterPro" id="IPR006096">
    <property type="entry name" value="Glu/Leu/Phe/Val/Trp_DH_C"/>
</dbReference>
<dbReference type="Gene3D" id="3.40.50.10860">
    <property type="entry name" value="Leucine Dehydrogenase, chain A, domain 1"/>
    <property type="match status" value="1"/>
</dbReference>
<dbReference type="AlphaFoldDB" id="A0A932I308"/>
<evidence type="ECO:0000256" key="5">
    <source>
        <dbReference type="PIRSR" id="PIRSR000185-1"/>
    </source>
</evidence>
<proteinExistence type="inferred from homology"/>
<feature type="binding site" evidence="6">
    <location>
        <position position="193"/>
    </location>
    <ligand>
        <name>NAD(+)</name>
        <dbReference type="ChEBI" id="CHEBI:57540"/>
    </ligand>
</feature>
<evidence type="ECO:0000256" key="7">
    <source>
        <dbReference type="PIRSR" id="PIRSR000185-3"/>
    </source>
</evidence>
<feature type="site" description="Important for catalysis" evidence="7">
    <location>
        <position position="150"/>
    </location>
</feature>
<feature type="binding site" evidence="6">
    <location>
        <position position="98"/>
    </location>
    <ligand>
        <name>substrate</name>
    </ligand>
</feature>
<evidence type="ECO:0000256" key="2">
    <source>
        <dbReference type="ARBA" id="ARBA00023002"/>
    </source>
</evidence>
<evidence type="ECO:0000259" key="9">
    <source>
        <dbReference type="SMART" id="SM00839"/>
    </source>
</evidence>
<dbReference type="CDD" id="cd01076">
    <property type="entry name" value="NAD_bind_1_Glu_DH"/>
    <property type="match status" value="1"/>
</dbReference>
<dbReference type="EMBL" id="JACPUR010000025">
    <property type="protein sequence ID" value="MBI3128269.1"/>
    <property type="molecule type" value="Genomic_DNA"/>
</dbReference>
<protein>
    <recommendedName>
        <fullName evidence="4">Glutamate dehydrogenase</fullName>
    </recommendedName>
</protein>
<sequence>MPEESGEHVSIFETANAQFDRAAQVIELDGEMQALLKNPFREMQVEIPLRRDNGALSLYRGYRVQFNGARGPFKGGIRYHQDVDMDEVRGLAALMTWKTALVNIPFGGGKGGVNVNVKELNRFENERLTRKFISRIGHILGPYRDIPAPDMNTNAQVMAWIMDEYSGRHGYSPAAVTGKPLALGGSAGREAATGRGVVMVFEEIARREGWDPKQMTAAVQGFGNVGSYASRFLSEIGIKVQAISDVSGAYFSQKGVDISRAWNHNARHGSLEGFAEGDKISNEELLALKVDVLVPAALGGVLNKETAGRVKARIVLEAANAPVTEAGEKILEANGACLIPDILANAGGVTVSYFEWVQNIQQFTWDEDRVNSELGKIMNRTAAQVWELAKQRNVSMRTAAFMIAIERVAEAERLRGI</sequence>
<keyword evidence="3 6" id="KW-0520">NAD</keyword>
<evidence type="ECO:0000256" key="6">
    <source>
        <dbReference type="PIRSR" id="PIRSR000185-2"/>
    </source>
</evidence>